<feature type="transmembrane region" description="Helical" evidence="9">
    <location>
        <begin position="43"/>
        <end position="61"/>
    </location>
</feature>
<dbReference type="InterPro" id="IPR026033">
    <property type="entry name" value="Azg-like_bact_archaea"/>
</dbReference>
<dbReference type="Proteomes" id="UP000027997">
    <property type="component" value="Unassembled WGS sequence"/>
</dbReference>
<feature type="transmembrane region" description="Helical" evidence="9">
    <location>
        <begin position="347"/>
        <end position="376"/>
    </location>
</feature>
<evidence type="ECO:0000313" key="10">
    <source>
        <dbReference type="EMBL" id="KEI71813.1"/>
    </source>
</evidence>
<feature type="transmembrane region" description="Helical" evidence="9">
    <location>
        <begin position="396"/>
        <end position="421"/>
    </location>
</feature>
<dbReference type="GO" id="GO:0005886">
    <property type="term" value="C:plasma membrane"/>
    <property type="evidence" value="ECO:0007669"/>
    <property type="project" value="UniProtKB-SubCell"/>
</dbReference>
<gene>
    <name evidence="10" type="ORF">GV64_14660</name>
</gene>
<evidence type="ECO:0000256" key="8">
    <source>
        <dbReference type="PIRNR" id="PIRNR005353"/>
    </source>
</evidence>
<evidence type="ECO:0000256" key="6">
    <source>
        <dbReference type="ARBA" id="ARBA00022989"/>
    </source>
</evidence>
<dbReference type="InterPro" id="IPR045018">
    <property type="entry name" value="Azg-like"/>
</dbReference>
<keyword evidence="6 8" id="KW-1133">Transmembrane helix</keyword>
<feature type="transmembrane region" description="Helical" evidence="9">
    <location>
        <begin position="157"/>
        <end position="179"/>
    </location>
</feature>
<dbReference type="RefSeq" id="WP_020583533.1">
    <property type="nucleotide sequence ID" value="NZ_JOJP01000001.1"/>
</dbReference>
<feature type="transmembrane region" description="Helical" evidence="9">
    <location>
        <begin position="191"/>
        <end position="208"/>
    </location>
</feature>
<protein>
    <submittedName>
        <fullName evidence="10">Adenine permease PurP</fullName>
    </submittedName>
</protein>
<dbReference type="PANTHER" id="PTHR43337">
    <property type="entry name" value="XANTHINE/URACIL PERMEASE C887.17-RELATED"/>
    <property type="match status" value="1"/>
</dbReference>
<keyword evidence="11" id="KW-1185">Reference proteome</keyword>
<evidence type="ECO:0000256" key="9">
    <source>
        <dbReference type="SAM" id="Phobius"/>
    </source>
</evidence>
<keyword evidence="4 8" id="KW-1003">Cell membrane</keyword>
<feature type="transmembrane region" description="Helical" evidence="9">
    <location>
        <begin position="127"/>
        <end position="145"/>
    </location>
</feature>
<dbReference type="Pfam" id="PF00860">
    <property type="entry name" value="Xan_ur_permease"/>
    <property type="match status" value="1"/>
</dbReference>
<evidence type="ECO:0000256" key="2">
    <source>
        <dbReference type="ARBA" id="ARBA00005697"/>
    </source>
</evidence>
<comment type="similarity">
    <text evidence="2 8">Belongs to the nucleobase:cation symporter-2 (NCS2) (TC 2.A.40) family. Azg-like subfamily.</text>
</comment>
<evidence type="ECO:0000256" key="7">
    <source>
        <dbReference type="ARBA" id="ARBA00023136"/>
    </source>
</evidence>
<comment type="caution">
    <text evidence="10">The sequence shown here is derived from an EMBL/GenBank/DDBJ whole genome shotgun (WGS) entry which is preliminary data.</text>
</comment>
<feature type="transmembrane region" description="Helical" evidence="9">
    <location>
        <begin position="105"/>
        <end position="121"/>
    </location>
</feature>
<reference evidence="10 11" key="1">
    <citation type="submission" date="2014-06" db="EMBL/GenBank/DDBJ databases">
        <title>Whole Genome Sequences of Three Symbiotic Endozoicomonas Bacteria.</title>
        <authorList>
            <person name="Neave M.J."/>
            <person name="Apprill A."/>
            <person name="Voolstra C.R."/>
        </authorList>
    </citation>
    <scope>NUCLEOTIDE SEQUENCE [LARGE SCALE GENOMIC DNA]</scope>
    <source>
        <strain evidence="10 11">DSM 22380</strain>
    </source>
</reference>
<evidence type="ECO:0000256" key="3">
    <source>
        <dbReference type="ARBA" id="ARBA00022448"/>
    </source>
</evidence>
<feature type="transmembrane region" description="Helical" evidence="9">
    <location>
        <begin position="433"/>
        <end position="450"/>
    </location>
</feature>
<accession>A0A081KCD7</accession>
<keyword evidence="3 8" id="KW-0813">Transport</keyword>
<feature type="transmembrane region" description="Helical" evidence="9">
    <location>
        <begin position="251"/>
        <end position="275"/>
    </location>
</feature>
<keyword evidence="7 8" id="KW-0472">Membrane</keyword>
<dbReference type="InterPro" id="IPR006043">
    <property type="entry name" value="NCS2"/>
</dbReference>
<feature type="transmembrane region" description="Helical" evidence="9">
    <location>
        <begin position="73"/>
        <end position="93"/>
    </location>
</feature>
<dbReference type="STRING" id="305900.GV64_14660"/>
<dbReference type="AlphaFoldDB" id="A0A081KCD7"/>
<dbReference type="EMBL" id="JOJP01000001">
    <property type="protein sequence ID" value="KEI71813.1"/>
    <property type="molecule type" value="Genomic_DNA"/>
</dbReference>
<dbReference type="PIRSF" id="PIRSF005353">
    <property type="entry name" value="PbuG"/>
    <property type="match status" value="1"/>
</dbReference>
<dbReference type="GO" id="GO:0015207">
    <property type="term" value="F:adenine transmembrane transporter activity"/>
    <property type="evidence" value="ECO:0007669"/>
    <property type="project" value="TreeGrafter"/>
</dbReference>
<keyword evidence="5 8" id="KW-0812">Transmembrane</keyword>
<evidence type="ECO:0000256" key="5">
    <source>
        <dbReference type="ARBA" id="ARBA00022692"/>
    </source>
</evidence>
<evidence type="ECO:0000256" key="1">
    <source>
        <dbReference type="ARBA" id="ARBA00004651"/>
    </source>
</evidence>
<evidence type="ECO:0000313" key="11">
    <source>
        <dbReference type="Proteomes" id="UP000027997"/>
    </source>
</evidence>
<comment type="subcellular location">
    <subcellularLocation>
        <location evidence="1 8">Cell membrane</location>
        <topology evidence="1 8">Multi-pass membrane protein</topology>
    </subcellularLocation>
</comment>
<feature type="transmembrane region" description="Helical" evidence="9">
    <location>
        <begin position="215"/>
        <end position="231"/>
    </location>
</feature>
<sequence>MTTAAIEASRHITESQCPPPEKTGWIDRQFQLQAKGTHIRQEVMAGITTFLTMAYIIFVNPQILSAAGMDAQAVFVTTCLIAAIGSIAMGLLANLPIAMAPAMGLNSYFAFVLVGGMGLAWQTGMAVIFWGSLLFAAVAGFRTYIITSIPLSLRIGIATGCGLMIALVGLHNAGIIVATPSTMVTIGDVRSIPFVLGCASFLLMMVLVQRGFKAAVLISIIAITFVGWLLGDVEYQGIASLPPSIAPVLGQLDLMGALDLSLIGVIISVMLVSLFESAGTFVAVTDKAGLADETGNYPNATKSLFVDSLSSAAGAFMGTSSVCPYVESATGVVEGGRTGLMAVVVGLLFLMAIFFSPLAAMIPAYATAGALIYVGLLMTSELTRVQWHDLTEAVPAFVATVMIPFSFTLTEGIATGFITYTVIKLASGRRHEVSPVCALLTVVFLARYAFL</sequence>
<dbReference type="PANTHER" id="PTHR43337:SF1">
    <property type="entry name" value="XANTHINE_URACIL PERMEASE C887.17-RELATED"/>
    <property type="match status" value="1"/>
</dbReference>
<evidence type="ECO:0000256" key="4">
    <source>
        <dbReference type="ARBA" id="ARBA00022475"/>
    </source>
</evidence>
<dbReference type="eggNOG" id="COG2252">
    <property type="taxonomic scope" value="Bacteria"/>
</dbReference>
<name>A0A081KCD7_9GAMM</name>
<proteinExistence type="inferred from homology"/>
<organism evidence="10 11">
    <name type="scientific">Endozoicomonas elysicola</name>
    <dbReference type="NCBI Taxonomy" id="305900"/>
    <lineage>
        <taxon>Bacteria</taxon>
        <taxon>Pseudomonadati</taxon>
        <taxon>Pseudomonadota</taxon>
        <taxon>Gammaproteobacteria</taxon>
        <taxon>Oceanospirillales</taxon>
        <taxon>Endozoicomonadaceae</taxon>
        <taxon>Endozoicomonas</taxon>
    </lineage>
</organism>